<comment type="caution">
    <text evidence="9">The sequence shown here is derived from an EMBL/GenBank/DDBJ whole genome shotgun (WGS) entry which is preliminary data.</text>
</comment>
<comment type="catalytic activity">
    <reaction evidence="5 6">
        <text>L-lysyl(79)-[histone H3] + 3 S-adenosyl-L-methionine = N(6),N(6),N(6)-trimethyl-L-lysyl(79)-[histone H3] + 3 S-adenosyl-L-homocysteine + 3 H(+)</text>
        <dbReference type="Rhea" id="RHEA:60328"/>
        <dbReference type="Rhea" id="RHEA-COMP:15549"/>
        <dbReference type="Rhea" id="RHEA-COMP:15552"/>
        <dbReference type="ChEBI" id="CHEBI:15378"/>
        <dbReference type="ChEBI" id="CHEBI:29969"/>
        <dbReference type="ChEBI" id="CHEBI:57856"/>
        <dbReference type="ChEBI" id="CHEBI:59789"/>
        <dbReference type="ChEBI" id="CHEBI:61961"/>
        <dbReference type="EC" id="2.1.1.360"/>
    </reaction>
</comment>
<comment type="subcellular location">
    <subcellularLocation>
        <location evidence="6">Nucleus</location>
    </subcellularLocation>
</comment>
<dbReference type="AlphaFoldDB" id="A0A2V2URK8"/>
<dbReference type="EMBL" id="PRFA01000194">
    <property type="protein sequence ID" value="PWU84913.1"/>
    <property type="molecule type" value="Genomic_DNA"/>
</dbReference>
<dbReference type="Gene3D" id="3.40.50.150">
    <property type="entry name" value="Vaccinia Virus protein VP39"/>
    <property type="match status" value="1"/>
</dbReference>
<comment type="similarity">
    <text evidence="6">Belongs to the class I-like SAM-binding methyltransferase superfamily. DOT1 family.</text>
</comment>
<evidence type="ECO:0000256" key="4">
    <source>
        <dbReference type="ARBA" id="ARBA00029821"/>
    </source>
</evidence>
<reference evidence="9 10" key="1">
    <citation type="journal article" date="2018" name="Microb. Genom.">
        <title>Expanding an expanded genome: long-read sequencing of Trypanosoma cruzi.</title>
        <authorList>
            <person name="Berna L."/>
            <person name="Rodriguez M."/>
            <person name="Chiribao M.L."/>
            <person name="Parodi-Talice A."/>
            <person name="Pita S."/>
            <person name="Rijo G."/>
            <person name="Alvarez-Valin F."/>
            <person name="Robello C."/>
        </authorList>
    </citation>
    <scope>NUCLEOTIDE SEQUENCE [LARGE SCALE GENOMIC DNA]</scope>
    <source>
        <strain evidence="9 10">Dm28c</strain>
    </source>
</reference>
<comment type="function">
    <text evidence="6">Histone methyltransferase that specifically trimethylates histone H3 to form H3K79me3. This methylation is required for telomere silencing and for the pachytene checkpoint during the meiotic cell cycle by allowing the recruitment of RAD9 to double strand breaks. Nucleosomes are preferred as substrate compared to free histone.</text>
</comment>
<keyword evidence="6 9" id="KW-0808">Transferase</keyword>
<dbReference type="PANTHER" id="PTHR21451:SF23">
    <property type="entry name" value="HISTONE-LYSINE N-METHYLTRANSFERASE, H3 LYSINE-79 SPECIFIC"/>
    <property type="match status" value="1"/>
</dbReference>
<dbReference type="VEuPathDB" id="TriTrypDB:BCY84_01582"/>
<evidence type="ECO:0000313" key="10">
    <source>
        <dbReference type="Proteomes" id="UP000246121"/>
    </source>
</evidence>
<dbReference type="CDD" id="cd02440">
    <property type="entry name" value="AdoMet_MTases"/>
    <property type="match status" value="1"/>
</dbReference>
<keyword evidence="6" id="KW-0539">Nucleus</keyword>
<proteinExistence type="inferred from homology"/>
<dbReference type="VEuPathDB" id="TriTrypDB:C4B63_194g18"/>
<dbReference type="VEuPathDB" id="TriTrypDB:TCDM_01074"/>
<evidence type="ECO:0000313" key="9">
    <source>
        <dbReference type="EMBL" id="PWU84913.1"/>
    </source>
</evidence>
<dbReference type="VEuPathDB" id="TriTrypDB:TCSYLVIO_007232"/>
<dbReference type="VEuPathDB" id="TriTrypDB:TcYC6_0015960"/>
<dbReference type="InterPro" id="IPR025789">
    <property type="entry name" value="DOT1_dom"/>
</dbReference>
<dbReference type="GO" id="GO:0000077">
    <property type="term" value="P:DNA damage checkpoint signaling"/>
    <property type="evidence" value="ECO:0007669"/>
    <property type="project" value="TreeGrafter"/>
</dbReference>
<evidence type="ECO:0000256" key="3">
    <source>
        <dbReference type="ARBA" id="ARBA00022853"/>
    </source>
</evidence>
<dbReference type="InterPro" id="IPR029063">
    <property type="entry name" value="SAM-dependent_MTases_sf"/>
</dbReference>
<comment type="miscellaneous">
    <text evidence="6">In contrast to other lysine histone methyltransferases, it does not contain a SET domain, suggesting the existence of another mechanism for methylation of lysine residues of histones.</text>
</comment>
<evidence type="ECO:0000256" key="2">
    <source>
        <dbReference type="ARBA" id="ARBA00020987"/>
    </source>
</evidence>
<dbReference type="PROSITE" id="PS51569">
    <property type="entry name" value="DOT1"/>
    <property type="match status" value="1"/>
</dbReference>
<sequence>MLGHFQRDVRGGSFSRRKLPRSVVSERSEEGSGTSKDPFVLSLRETPNRSGCYHCVEDCCECLWITELLAVCYGSLPTRRQVMTYRKRERCAKSILPPFVARIVRVAKISSHDTFYDLGCGNGSVLFQVALLTGARCVGVEINEQNATVAQDAWRSLRPMIEARRGEPVEIEIICADFCSLMRDEKFFGSSPVIWAANLLMPGPVNHYLSERFRLLPKGSRVLCLEDLYPHGRSVAKFRDPDAFEMFDMTDFKWQTKSVEWCDTEGPFFMYTKRT</sequence>
<dbReference type="VEuPathDB" id="TriTrypDB:ECC02_005636"/>
<dbReference type="EC" id="2.1.1.360" evidence="1 6"/>
<dbReference type="VEuPathDB" id="TriTrypDB:TcG_07005"/>
<dbReference type="GO" id="GO:0032259">
    <property type="term" value="P:methylation"/>
    <property type="evidence" value="ECO:0007669"/>
    <property type="project" value="UniProtKB-KW"/>
</dbReference>
<dbReference type="Pfam" id="PF08123">
    <property type="entry name" value="DOT1"/>
    <property type="match status" value="1"/>
</dbReference>
<feature type="domain" description="DOT1" evidence="8">
    <location>
        <begin position="1"/>
        <end position="275"/>
    </location>
</feature>
<protein>
    <recommendedName>
        <fullName evidence="2 6">Histone-lysine N-methyltransferase, H3 lysine-79 specific</fullName>
        <ecNumber evidence="1 6">2.1.1.360</ecNumber>
    </recommendedName>
    <alternativeName>
        <fullName evidence="4 6">Histone H3-K79 methyltransferase</fullName>
    </alternativeName>
</protein>
<feature type="region of interest" description="Disordered" evidence="7">
    <location>
        <begin position="20"/>
        <end position="39"/>
    </location>
</feature>
<keyword evidence="3 6" id="KW-0156">Chromatin regulator</keyword>
<organism evidence="9 10">
    <name type="scientific">Trypanosoma cruzi</name>
    <dbReference type="NCBI Taxonomy" id="5693"/>
    <lineage>
        <taxon>Eukaryota</taxon>
        <taxon>Discoba</taxon>
        <taxon>Euglenozoa</taxon>
        <taxon>Kinetoplastea</taxon>
        <taxon>Metakinetoplastina</taxon>
        <taxon>Trypanosomatida</taxon>
        <taxon>Trypanosomatidae</taxon>
        <taxon>Trypanosoma</taxon>
        <taxon>Schizotrypanum</taxon>
    </lineage>
</organism>
<accession>A0A2V2URK8</accession>
<dbReference type="VEuPathDB" id="TriTrypDB:TcCL_ESM04086"/>
<dbReference type="VEuPathDB" id="TriTrypDB:C3747_191g74"/>
<dbReference type="VEuPathDB" id="TriTrypDB:TcCLB.511417.70"/>
<evidence type="ECO:0000256" key="5">
    <source>
        <dbReference type="ARBA" id="ARBA00047770"/>
    </source>
</evidence>
<gene>
    <name evidence="9" type="ORF">C4B63_194g18</name>
</gene>
<dbReference type="VEuPathDB" id="TriTrypDB:TcCLB.511391.110"/>
<keyword evidence="6" id="KW-0949">S-adenosyl-L-methionine</keyword>
<evidence type="ECO:0000259" key="8">
    <source>
        <dbReference type="PROSITE" id="PS51569"/>
    </source>
</evidence>
<evidence type="ECO:0000256" key="7">
    <source>
        <dbReference type="SAM" id="MobiDB-lite"/>
    </source>
</evidence>
<evidence type="ECO:0000256" key="1">
    <source>
        <dbReference type="ARBA" id="ARBA00012190"/>
    </source>
</evidence>
<keyword evidence="6 9" id="KW-0489">Methyltransferase</keyword>
<dbReference type="VEuPathDB" id="TriTrypDB:TcBrA4_0036550"/>
<evidence type="ECO:0000256" key="6">
    <source>
        <dbReference type="RuleBase" id="RU271113"/>
    </source>
</evidence>
<name>A0A2V2URK8_TRYCR</name>
<dbReference type="InterPro" id="IPR030445">
    <property type="entry name" value="H3-K79_meTrfase"/>
</dbReference>
<dbReference type="GO" id="GO:0140956">
    <property type="term" value="F:histone H3K79 trimethyltransferase activity"/>
    <property type="evidence" value="ECO:0007669"/>
    <property type="project" value="UniProtKB-EC"/>
</dbReference>
<dbReference type="Proteomes" id="UP000246121">
    <property type="component" value="Unassembled WGS sequence"/>
</dbReference>
<dbReference type="GO" id="GO:0006281">
    <property type="term" value="P:DNA repair"/>
    <property type="evidence" value="ECO:0007669"/>
    <property type="project" value="TreeGrafter"/>
</dbReference>
<dbReference type="VEuPathDB" id="TriTrypDB:Tc_MARK_5953"/>
<dbReference type="SUPFAM" id="SSF53335">
    <property type="entry name" value="S-adenosyl-L-methionine-dependent methyltransferases"/>
    <property type="match status" value="1"/>
</dbReference>
<dbReference type="PANTHER" id="PTHR21451">
    <property type="entry name" value="HISTONE H3 METHYLTRANSFERASE"/>
    <property type="match status" value="1"/>
</dbReference>
<dbReference type="GO" id="GO:0005634">
    <property type="term" value="C:nucleus"/>
    <property type="evidence" value="ECO:0007669"/>
    <property type="project" value="UniProtKB-SubCell"/>
</dbReference>